<protein>
    <submittedName>
        <fullName evidence="2">Uncharacterized protein</fullName>
    </submittedName>
</protein>
<dbReference type="EMBL" id="PYSV01000010">
    <property type="protein sequence ID" value="PTA67749.1"/>
    <property type="molecule type" value="Genomic_DNA"/>
</dbReference>
<evidence type="ECO:0000313" key="3">
    <source>
        <dbReference type="Proteomes" id="UP000240317"/>
    </source>
</evidence>
<organism evidence="2 3">
    <name type="scientific">Deinococcus arcticus</name>
    <dbReference type="NCBI Taxonomy" id="2136176"/>
    <lineage>
        <taxon>Bacteria</taxon>
        <taxon>Thermotogati</taxon>
        <taxon>Deinococcota</taxon>
        <taxon>Deinococci</taxon>
        <taxon>Deinococcales</taxon>
        <taxon>Deinococcaceae</taxon>
        <taxon>Deinococcus</taxon>
    </lineage>
</organism>
<feature type="transmembrane region" description="Helical" evidence="1">
    <location>
        <begin position="38"/>
        <end position="57"/>
    </location>
</feature>
<keyword evidence="1" id="KW-1133">Transmembrane helix</keyword>
<comment type="caution">
    <text evidence="2">The sequence shown here is derived from an EMBL/GenBank/DDBJ whole genome shotgun (WGS) entry which is preliminary data.</text>
</comment>
<sequence length="87" mass="9180">MQPLYTAPMPWTLWLVTLLACVLAPLSVLALGRALPRLSVPGLLGEGLTMALLVLLLTQDAPLYALLLVFVAGAVGTGAALYRHLNT</sequence>
<feature type="transmembrane region" description="Helical" evidence="1">
    <location>
        <begin position="12"/>
        <end position="31"/>
    </location>
</feature>
<name>A0A2T3W775_9DEIO</name>
<proteinExistence type="predicted"/>
<evidence type="ECO:0000256" key="1">
    <source>
        <dbReference type="SAM" id="Phobius"/>
    </source>
</evidence>
<reference evidence="2 3" key="1">
    <citation type="submission" date="2018-03" db="EMBL/GenBank/DDBJ databases">
        <title>Draft genome of Deinococcus sp. OD32.</title>
        <authorList>
            <person name="Wang X.-P."/>
            <person name="Du Z.-J."/>
        </authorList>
    </citation>
    <scope>NUCLEOTIDE SEQUENCE [LARGE SCALE GENOMIC DNA]</scope>
    <source>
        <strain evidence="2 3">OD32</strain>
    </source>
</reference>
<gene>
    <name evidence="2" type="ORF">C8263_11620</name>
</gene>
<evidence type="ECO:0000313" key="2">
    <source>
        <dbReference type="EMBL" id="PTA67749.1"/>
    </source>
</evidence>
<keyword evidence="3" id="KW-1185">Reference proteome</keyword>
<dbReference type="AlphaFoldDB" id="A0A2T3W775"/>
<keyword evidence="1" id="KW-0472">Membrane</keyword>
<keyword evidence="1" id="KW-0812">Transmembrane</keyword>
<dbReference type="Proteomes" id="UP000240317">
    <property type="component" value="Unassembled WGS sequence"/>
</dbReference>
<accession>A0A2T3W775</accession>
<feature type="transmembrane region" description="Helical" evidence="1">
    <location>
        <begin position="63"/>
        <end position="82"/>
    </location>
</feature>